<proteinExistence type="inferred from homology"/>
<dbReference type="SFLD" id="SFLDS00005">
    <property type="entry name" value="Isoprenoid_Synthase_Type_I"/>
    <property type="match status" value="1"/>
</dbReference>
<organism evidence="7 8">
    <name type="scientific">Actinopolyspora righensis</name>
    <dbReference type="NCBI Taxonomy" id="995060"/>
    <lineage>
        <taxon>Bacteria</taxon>
        <taxon>Bacillati</taxon>
        <taxon>Actinomycetota</taxon>
        <taxon>Actinomycetes</taxon>
        <taxon>Actinopolysporales</taxon>
        <taxon>Actinopolysporaceae</taxon>
        <taxon>Actinopolyspora</taxon>
        <taxon>Actinopolyspora alba group</taxon>
    </lineage>
</organism>
<dbReference type="EMBL" id="FPAT01000001">
    <property type="protein sequence ID" value="SFT33088.1"/>
    <property type="molecule type" value="Genomic_DNA"/>
</dbReference>
<accession>A0A1I6X443</accession>
<dbReference type="PROSITE" id="PS00444">
    <property type="entry name" value="POLYPRENYL_SYNTHASE_2"/>
    <property type="match status" value="1"/>
</dbReference>
<evidence type="ECO:0000256" key="4">
    <source>
        <dbReference type="ARBA" id="ARBA00022723"/>
    </source>
</evidence>
<dbReference type="GO" id="GO:0046872">
    <property type="term" value="F:metal ion binding"/>
    <property type="evidence" value="ECO:0007669"/>
    <property type="project" value="UniProtKB-KW"/>
</dbReference>
<dbReference type="Proteomes" id="UP000199165">
    <property type="component" value="Unassembled WGS sequence"/>
</dbReference>
<dbReference type="GO" id="GO:0004659">
    <property type="term" value="F:prenyltransferase activity"/>
    <property type="evidence" value="ECO:0007669"/>
    <property type="project" value="InterPro"/>
</dbReference>
<dbReference type="SUPFAM" id="SSF48576">
    <property type="entry name" value="Terpenoid synthases"/>
    <property type="match status" value="1"/>
</dbReference>
<evidence type="ECO:0000313" key="8">
    <source>
        <dbReference type="Proteomes" id="UP000199165"/>
    </source>
</evidence>
<dbReference type="PROSITE" id="PS00723">
    <property type="entry name" value="POLYPRENYL_SYNTHASE_1"/>
    <property type="match status" value="1"/>
</dbReference>
<dbReference type="GO" id="GO:0008299">
    <property type="term" value="P:isoprenoid biosynthetic process"/>
    <property type="evidence" value="ECO:0007669"/>
    <property type="project" value="InterPro"/>
</dbReference>
<evidence type="ECO:0000313" key="7">
    <source>
        <dbReference type="EMBL" id="SFT33088.1"/>
    </source>
</evidence>
<comment type="similarity">
    <text evidence="2 6">Belongs to the FPP/GGPP synthase family.</text>
</comment>
<dbReference type="STRING" id="995060.SAMN04487904_101153"/>
<dbReference type="PANTHER" id="PTHR12001:SF85">
    <property type="entry name" value="SHORT CHAIN ISOPRENYL DIPHOSPHATE SYNTHASE"/>
    <property type="match status" value="1"/>
</dbReference>
<keyword evidence="5" id="KW-0460">Magnesium</keyword>
<dbReference type="InterPro" id="IPR033749">
    <property type="entry name" value="Polyprenyl_synt_CS"/>
</dbReference>
<dbReference type="RefSeq" id="WP_092973579.1">
    <property type="nucleotide sequence ID" value="NZ_FPAT01000001.1"/>
</dbReference>
<protein>
    <submittedName>
        <fullName evidence="7">Geranylgeranyl diphosphate synthase, type I</fullName>
    </submittedName>
</protein>
<reference evidence="8" key="1">
    <citation type="submission" date="2016-10" db="EMBL/GenBank/DDBJ databases">
        <authorList>
            <person name="Varghese N."/>
            <person name="Submissions S."/>
        </authorList>
    </citation>
    <scope>NUCLEOTIDE SEQUENCE [LARGE SCALE GENOMIC DNA]</scope>
    <source>
        <strain evidence="8">DSM 45501</strain>
    </source>
</reference>
<evidence type="ECO:0000256" key="2">
    <source>
        <dbReference type="ARBA" id="ARBA00006706"/>
    </source>
</evidence>
<evidence type="ECO:0000256" key="1">
    <source>
        <dbReference type="ARBA" id="ARBA00001946"/>
    </source>
</evidence>
<dbReference type="InterPro" id="IPR000092">
    <property type="entry name" value="Polyprenyl_synt"/>
</dbReference>
<keyword evidence="4" id="KW-0479">Metal-binding</keyword>
<dbReference type="InterPro" id="IPR008949">
    <property type="entry name" value="Isoprenoid_synthase_dom_sf"/>
</dbReference>
<name>A0A1I6X443_9ACTN</name>
<dbReference type="Gene3D" id="1.10.600.10">
    <property type="entry name" value="Farnesyl Diphosphate Synthase"/>
    <property type="match status" value="1"/>
</dbReference>
<evidence type="ECO:0000256" key="3">
    <source>
        <dbReference type="ARBA" id="ARBA00022679"/>
    </source>
</evidence>
<sequence length="374" mass="40912">MPTGHTAERVAVDAVSNDGRESAGLYLDRIRRDVDTALARFMDEQLSESVDESLPPLAEVVSRFVTGGKRLRPMFCVCGWAAAGGDVATPAAFRVGAALELFHAFALIHDDVMDASYYRRGKPTVHRMLAMRNDVPNDGTSADRFGENAAILAGDVCLVWSDMLLHDSGVSPQRLSDSRRLINTMRTEIVAGQYLDIDTSENDNEAELSRAWRVVRYKTAAYTVTRPLQIGAALAGGDESLLRACDAYGCPLGEAFQLRDDLLGVFGRPSVTGKSALDDLRDGKRTVLVALARQRATPAQNEVLRSLHGDPELDEAGADRVREIFQETGARSAVEEMIVTRRELALDALEQAPVTEQARRALRELADSAAHREF</sequence>
<dbReference type="Pfam" id="PF00348">
    <property type="entry name" value="polyprenyl_synt"/>
    <property type="match status" value="1"/>
</dbReference>
<dbReference type="PANTHER" id="PTHR12001">
    <property type="entry name" value="GERANYLGERANYL PYROPHOSPHATE SYNTHASE"/>
    <property type="match status" value="1"/>
</dbReference>
<comment type="cofactor">
    <cofactor evidence="1">
        <name>Mg(2+)</name>
        <dbReference type="ChEBI" id="CHEBI:18420"/>
    </cofactor>
</comment>
<evidence type="ECO:0000256" key="5">
    <source>
        <dbReference type="ARBA" id="ARBA00022842"/>
    </source>
</evidence>
<dbReference type="SFLD" id="SFLDG01017">
    <property type="entry name" value="Polyprenyl_Transferase_Like"/>
    <property type="match status" value="1"/>
</dbReference>
<evidence type="ECO:0000256" key="6">
    <source>
        <dbReference type="RuleBase" id="RU004466"/>
    </source>
</evidence>
<gene>
    <name evidence="7" type="ORF">SAMN04487904_101153</name>
</gene>
<dbReference type="AlphaFoldDB" id="A0A1I6X443"/>
<dbReference type="CDD" id="cd00685">
    <property type="entry name" value="Trans_IPPS_HT"/>
    <property type="match status" value="1"/>
</dbReference>
<keyword evidence="8" id="KW-1185">Reference proteome</keyword>
<keyword evidence="3 6" id="KW-0808">Transferase</keyword>